<evidence type="ECO:0000256" key="1">
    <source>
        <dbReference type="SAM" id="MobiDB-lite"/>
    </source>
</evidence>
<feature type="compositionally biased region" description="Low complexity" evidence="1">
    <location>
        <begin position="134"/>
        <end position="158"/>
    </location>
</feature>
<feature type="compositionally biased region" description="Low complexity" evidence="1">
    <location>
        <begin position="67"/>
        <end position="77"/>
    </location>
</feature>
<comment type="caution">
    <text evidence="3">The sequence shown here is derived from an EMBL/GenBank/DDBJ whole genome shotgun (WGS) entry which is preliminary data.</text>
</comment>
<feature type="non-terminal residue" evidence="3">
    <location>
        <position position="158"/>
    </location>
</feature>
<dbReference type="EMBL" id="NCKW01011332">
    <property type="protein sequence ID" value="POM63713.1"/>
    <property type="molecule type" value="Genomic_DNA"/>
</dbReference>
<evidence type="ECO:0000313" key="3">
    <source>
        <dbReference type="EMBL" id="POM63713.1"/>
    </source>
</evidence>
<proteinExistence type="predicted"/>
<feature type="region of interest" description="Disordered" evidence="1">
    <location>
        <begin position="35"/>
        <end position="158"/>
    </location>
</feature>
<organism evidence="3 4">
    <name type="scientific">Phytophthora palmivora</name>
    <dbReference type="NCBI Taxonomy" id="4796"/>
    <lineage>
        <taxon>Eukaryota</taxon>
        <taxon>Sar</taxon>
        <taxon>Stramenopiles</taxon>
        <taxon>Oomycota</taxon>
        <taxon>Peronosporomycetes</taxon>
        <taxon>Peronosporales</taxon>
        <taxon>Peronosporaceae</taxon>
        <taxon>Phytophthora</taxon>
    </lineage>
</organism>
<gene>
    <name evidence="3" type="ORF">PHPALM_20849</name>
</gene>
<name>A0A2P4XDT7_9STRA</name>
<keyword evidence="4" id="KW-1185">Reference proteome</keyword>
<evidence type="ECO:0000256" key="2">
    <source>
        <dbReference type="SAM" id="SignalP"/>
    </source>
</evidence>
<protein>
    <submittedName>
        <fullName evidence="3">Uncharacterized protein</fullName>
    </submittedName>
</protein>
<feature type="compositionally biased region" description="Low complexity" evidence="1">
    <location>
        <begin position="94"/>
        <end position="105"/>
    </location>
</feature>
<dbReference type="AlphaFoldDB" id="A0A2P4XDT7"/>
<feature type="chain" id="PRO_5015112954" evidence="2">
    <location>
        <begin position="25"/>
        <end position="158"/>
    </location>
</feature>
<sequence length="158" mass="15677">MRLYHVLLATAAALVASNNGFAAADNCYIVPQETEEPVVTATPAPVTQNSNAGSDASNSDDTKQGFTPSPDSDTPSSVDASQNNDDDTKQGLTPSSGSGAPSSDDASQKTDVASSAETGGEADTPLTFTEAPKSTTAAPTVSSSSGSGSAPTTSNNST</sequence>
<evidence type="ECO:0000313" key="4">
    <source>
        <dbReference type="Proteomes" id="UP000237271"/>
    </source>
</evidence>
<feature type="compositionally biased region" description="Low complexity" evidence="1">
    <location>
        <begin position="49"/>
        <end position="59"/>
    </location>
</feature>
<reference evidence="3 4" key="1">
    <citation type="journal article" date="2017" name="Genome Biol. Evol.">
        <title>Phytophthora megakarya and P. palmivora, closely related causal agents of cacao black pod rot, underwent increases in genome sizes and gene numbers by different mechanisms.</title>
        <authorList>
            <person name="Ali S.S."/>
            <person name="Shao J."/>
            <person name="Lary D.J."/>
            <person name="Kronmiller B."/>
            <person name="Shen D."/>
            <person name="Strem M.D."/>
            <person name="Amoako-Attah I."/>
            <person name="Akrofi A.Y."/>
            <person name="Begoude B.A."/>
            <person name="Ten Hoopen G.M."/>
            <person name="Coulibaly K."/>
            <person name="Kebe B.I."/>
            <person name="Melnick R.L."/>
            <person name="Guiltinan M.J."/>
            <person name="Tyler B.M."/>
            <person name="Meinhardt L.W."/>
            <person name="Bailey B.A."/>
        </authorList>
    </citation>
    <scope>NUCLEOTIDE SEQUENCE [LARGE SCALE GENOMIC DNA]</scope>
    <source>
        <strain evidence="4">sbr112.9</strain>
    </source>
</reference>
<dbReference type="Proteomes" id="UP000237271">
    <property type="component" value="Unassembled WGS sequence"/>
</dbReference>
<accession>A0A2P4XDT7</accession>
<keyword evidence="2" id="KW-0732">Signal</keyword>
<feature type="signal peptide" evidence="2">
    <location>
        <begin position="1"/>
        <end position="24"/>
    </location>
</feature>